<evidence type="ECO:0000313" key="2">
    <source>
        <dbReference type="EMBL" id="KAF2726696.1"/>
    </source>
</evidence>
<name>A0A9P4QKR6_9PLEO</name>
<evidence type="ECO:0000256" key="1">
    <source>
        <dbReference type="SAM" id="MobiDB-lite"/>
    </source>
</evidence>
<keyword evidence="3" id="KW-1185">Reference proteome</keyword>
<comment type="caution">
    <text evidence="2">The sequence shown here is derived from an EMBL/GenBank/DDBJ whole genome shotgun (WGS) entry which is preliminary data.</text>
</comment>
<feature type="compositionally biased region" description="Basic and acidic residues" evidence="1">
    <location>
        <begin position="85"/>
        <end position="99"/>
    </location>
</feature>
<protein>
    <submittedName>
        <fullName evidence="2">Uncharacterized protein</fullName>
    </submittedName>
</protein>
<sequence length="122" mass="13008">MSNTAFREFDILRNSTARIADALSEMLVALQKFNDGVQELQWLFEHIERRVEEEIDEEFGAADEGFAEGESEVGGPLSDIEEEGGGDKETSTKALKDGGKAVGPGGDDMDKKAVGGGAAKEG</sequence>
<reference evidence="2" key="1">
    <citation type="journal article" date="2020" name="Stud. Mycol.">
        <title>101 Dothideomycetes genomes: a test case for predicting lifestyles and emergence of pathogens.</title>
        <authorList>
            <person name="Haridas S."/>
            <person name="Albert R."/>
            <person name="Binder M."/>
            <person name="Bloem J."/>
            <person name="Labutti K."/>
            <person name="Salamov A."/>
            <person name="Andreopoulos B."/>
            <person name="Baker S."/>
            <person name="Barry K."/>
            <person name="Bills G."/>
            <person name="Bluhm B."/>
            <person name="Cannon C."/>
            <person name="Castanera R."/>
            <person name="Culley D."/>
            <person name="Daum C."/>
            <person name="Ezra D."/>
            <person name="Gonzalez J."/>
            <person name="Henrissat B."/>
            <person name="Kuo A."/>
            <person name="Liang C."/>
            <person name="Lipzen A."/>
            <person name="Lutzoni F."/>
            <person name="Magnuson J."/>
            <person name="Mondo S."/>
            <person name="Nolan M."/>
            <person name="Ohm R."/>
            <person name="Pangilinan J."/>
            <person name="Park H.-J."/>
            <person name="Ramirez L."/>
            <person name="Alfaro M."/>
            <person name="Sun H."/>
            <person name="Tritt A."/>
            <person name="Yoshinaga Y."/>
            <person name="Zwiers L.-H."/>
            <person name="Turgeon B."/>
            <person name="Goodwin S."/>
            <person name="Spatafora J."/>
            <person name="Crous P."/>
            <person name="Grigoriev I."/>
        </authorList>
    </citation>
    <scope>NUCLEOTIDE SEQUENCE</scope>
    <source>
        <strain evidence="2">CBS 125425</strain>
    </source>
</reference>
<organism evidence="2 3">
    <name type="scientific">Polyplosphaeria fusca</name>
    <dbReference type="NCBI Taxonomy" id="682080"/>
    <lineage>
        <taxon>Eukaryota</taxon>
        <taxon>Fungi</taxon>
        <taxon>Dikarya</taxon>
        <taxon>Ascomycota</taxon>
        <taxon>Pezizomycotina</taxon>
        <taxon>Dothideomycetes</taxon>
        <taxon>Pleosporomycetidae</taxon>
        <taxon>Pleosporales</taxon>
        <taxon>Tetraplosphaeriaceae</taxon>
        <taxon>Polyplosphaeria</taxon>
    </lineage>
</organism>
<feature type="region of interest" description="Disordered" evidence="1">
    <location>
        <begin position="63"/>
        <end position="122"/>
    </location>
</feature>
<accession>A0A9P4QKR6</accession>
<evidence type="ECO:0000313" key="3">
    <source>
        <dbReference type="Proteomes" id="UP000799444"/>
    </source>
</evidence>
<dbReference type="AlphaFoldDB" id="A0A9P4QKR6"/>
<proteinExistence type="predicted"/>
<dbReference type="EMBL" id="ML996407">
    <property type="protein sequence ID" value="KAF2726696.1"/>
    <property type="molecule type" value="Genomic_DNA"/>
</dbReference>
<dbReference type="Proteomes" id="UP000799444">
    <property type="component" value="Unassembled WGS sequence"/>
</dbReference>
<gene>
    <name evidence="2" type="ORF">EJ04DRAFT_571040</name>
</gene>